<evidence type="ECO:0000313" key="1">
    <source>
        <dbReference type="EMBL" id="QKO02964.1"/>
    </source>
</evidence>
<sequence>MNDHTVPVPARVLVNVIDALSTLVLDVYADEPIPFVPTWTDELPDGFELPDGLDEPATPAEFHSAPAGEDVDADDLLDTLRSRLGLDPEPAEFGVYRDRVGDVWRHTPDGWQVFETSDGHDVTHLTVETSWCPEVADCGPFELVDSEPASFSLAEAAHQLAEQGIDTGRNRLYRYLNEGIAWTDGEGSPRPAADGYLIVAEPASGSRSAVVRVTPEGVAALARVMGSAL</sequence>
<proteinExistence type="predicted"/>
<dbReference type="KEGG" id="vg:63911875"/>
<protein>
    <submittedName>
        <fullName evidence="1">Uncharacterized protein</fullName>
    </submittedName>
</protein>
<dbReference type="GeneID" id="63911875"/>
<gene>
    <name evidence="1" type="primary">44</name>
    <name evidence="1" type="ORF">SEA_TZGORDON_44</name>
</gene>
<name>A0A6N0A595_9CAUD</name>
<dbReference type="RefSeq" id="YP_010051132.1">
    <property type="nucleotide sequence ID" value="NC_054438.1"/>
</dbReference>
<organism evidence="1 2">
    <name type="scientific">Gordonia phage TZGordon</name>
    <dbReference type="NCBI Taxonomy" id="2744004"/>
    <lineage>
        <taxon>Viruses</taxon>
        <taxon>Duplodnaviria</taxon>
        <taxon>Heunggongvirae</taxon>
        <taxon>Uroviricota</taxon>
        <taxon>Caudoviricetes</taxon>
        <taxon>Ruthgordonvirinae</taxon>
        <taxon>Vendettavirus</taxon>
        <taxon>Vendettavirus tzgordon</taxon>
    </lineage>
</organism>
<keyword evidence="2" id="KW-1185">Reference proteome</keyword>
<dbReference type="Proteomes" id="UP000509569">
    <property type="component" value="Segment"/>
</dbReference>
<evidence type="ECO:0000313" key="2">
    <source>
        <dbReference type="Proteomes" id="UP000509569"/>
    </source>
</evidence>
<reference evidence="1 2" key="1">
    <citation type="submission" date="2020-06" db="EMBL/GenBank/DDBJ databases">
        <authorList>
            <person name="Moran J."/>
            <person name="Kenna M."/>
            <person name="Ware V."/>
            <person name="Garlena R.A."/>
            <person name="Russell D.A."/>
            <person name="Pope W.H."/>
            <person name="Jacobs-Sera D."/>
            <person name="Hatfull G.F."/>
        </authorList>
    </citation>
    <scope>NUCLEOTIDE SEQUENCE [LARGE SCALE GENOMIC DNA]</scope>
</reference>
<accession>A0A6N0A595</accession>
<dbReference type="EMBL" id="MT553344">
    <property type="protein sequence ID" value="QKO02964.1"/>
    <property type="molecule type" value="Genomic_DNA"/>
</dbReference>